<gene>
    <name evidence="2" type="ORF">BJG266_LOCUS18825</name>
    <name evidence="3" type="ORF">QVE165_LOCUS34046</name>
</gene>
<evidence type="ECO:0000313" key="3">
    <source>
        <dbReference type="EMBL" id="CAF1351998.1"/>
    </source>
</evidence>
<evidence type="ECO:0000313" key="2">
    <source>
        <dbReference type="EMBL" id="CAF1054852.1"/>
    </source>
</evidence>
<dbReference type="PROSITE" id="PS50181">
    <property type="entry name" value="FBOX"/>
    <property type="match status" value="1"/>
</dbReference>
<dbReference type="Proteomes" id="UP000663877">
    <property type="component" value="Unassembled WGS sequence"/>
</dbReference>
<reference evidence="3" key="1">
    <citation type="submission" date="2021-02" db="EMBL/GenBank/DDBJ databases">
        <authorList>
            <person name="Nowell W R."/>
        </authorList>
    </citation>
    <scope>NUCLEOTIDE SEQUENCE</scope>
</reference>
<dbReference type="InterPro" id="IPR036047">
    <property type="entry name" value="F-box-like_dom_sf"/>
</dbReference>
<protein>
    <recommendedName>
        <fullName evidence="1">F-box domain-containing protein</fullName>
    </recommendedName>
</protein>
<dbReference type="AlphaFoldDB" id="A0A815HKQ5"/>
<name>A0A815HKQ5_9BILA</name>
<dbReference type="Pfam" id="PF00646">
    <property type="entry name" value="F-box"/>
    <property type="match status" value="1"/>
</dbReference>
<dbReference type="EMBL" id="CAJNOI010000098">
    <property type="protein sequence ID" value="CAF1054852.1"/>
    <property type="molecule type" value="Genomic_DNA"/>
</dbReference>
<dbReference type="EMBL" id="CAJNOM010000317">
    <property type="protein sequence ID" value="CAF1351998.1"/>
    <property type="molecule type" value="Genomic_DNA"/>
</dbReference>
<evidence type="ECO:0000259" key="1">
    <source>
        <dbReference type="PROSITE" id="PS50181"/>
    </source>
</evidence>
<comment type="caution">
    <text evidence="3">The sequence shown here is derived from an EMBL/GenBank/DDBJ whole genome shotgun (WGS) entry which is preliminary data.</text>
</comment>
<feature type="domain" description="F-box" evidence="1">
    <location>
        <begin position="3"/>
        <end position="51"/>
    </location>
</feature>
<dbReference type="OrthoDB" id="9995389at2759"/>
<dbReference type="SUPFAM" id="SSF52047">
    <property type="entry name" value="RNI-like"/>
    <property type="match status" value="1"/>
</dbReference>
<dbReference type="InterPro" id="IPR001810">
    <property type="entry name" value="F-box_dom"/>
</dbReference>
<dbReference type="SUPFAM" id="SSF81383">
    <property type="entry name" value="F-box domain"/>
    <property type="match status" value="1"/>
</dbReference>
<dbReference type="Proteomes" id="UP000663832">
    <property type="component" value="Unassembled WGS sequence"/>
</dbReference>
<organism evidence="3 4">
    <name type="scientific">Adineta steineri</name>
    <dbReference type="NCBI Taxonomy" id="433720"/>
    <lineage>
        <taxon>Eukaryota</taxon>
        <taxon>Metazoa</taxon>
        <taxon>Spiralia</taxon>
        <taxon>Gnathifera</taxon>
        <taxon>Rotifera</taxon>
        <taxon>Eurotatoria</taxon>
        <taxon>Bdelloidea</taxon>
        <taxon>Adinetida</taxon>
        <taxon>Adinetidae</taxon>
        <taxon>Adineta</taxon>
    </lineage>
</organism>
<proteinExistence type="predicted"/>
<sequence length="565" mass="66219">MESSFLLTLPVEIVHRILDCFNIEDILFSFRYVCKKFYSITDIYNRLTLDLSNHSSQTSIHRLHRIISPENVTTLILRNSYYNNELNDIDYFFSFNDIHRFTGLRFVRLDSLTEKDFRTVICHLTTLSTFKSLSIFDRRILKNDIIILLSKVTALQSIRELDFDVSTRVLNEISWPKHGMYQKINLKLCSYKQWCHILHHSPNLRIASITKLDMNNIAKDVACNTYKQLTSLTLNCIQCPIDQVEMLLASYPSLISINLTLNIISSFENLQRFSQWEYFIGEKLPRLKTVRFRISSPISRSQDFANIKSIIAAFRTSFWLQRKCWYMQFKYVINNDGAQFIINSSVDGYVDLYQEFETGLISYFTSTRKDDDGPKMHNVWSAIVNLPEVTQAICSRRFTIPKYYLFDNVIQLGLDIDHFDDWQRSSSFGCLSKLINLSQLKEIYFLLSCKATFEASKINTILEKAINVRTFGIKNNGSLRDHMENDCAAISPQIEHFIIRSPDTCTMKVIAEHVEHISTITFSCDWSSSKTWKKIIKWLMEKEKKFSVTDDYRLIRIWMKDTIDI</sequence>
<keyword evidence="4" id="KW-1185">Reference proteome</keyword>
<accession>A0A815HKQ5</accession>
<evidence type="ECO:0000313" key="4">
    <source>
        <dbReference type="Proteomes" id="UP000663832"/>
    </source>
</evidence>